<sequence>MKKIVLALAGAVCLLFASCASNQFNSFSEFPVIESGDLDSGRYIVLGEVSGASNLSMTNEEYSKLISNEFAYEPQNINVKFGNDSGEYGFIGKRATIKMNVFERSAALAEYKMIQTAKFNGADAIICFKSETKVENSYKTTIVKTYVSGLAVKVKADSGYSIKTPVEEVEAPAVEETEPESVSDSDDDEVSEVSE</sequence>
<dbReference type="Proteomes" id="UP000182737">
    <property type="component" value="Unassembled WGS sequence"/>
</dbReference>
<proteinExistence type="predicted"/>
<dbReference type="PROSITE" id="PS51257">
    <property type="entry name" value="PROKAR_LIPOPROTEIN"/>
    <property type="match status" value="1"/>
</dbReference>
<evidence type="ECO:0000256" key="1">
    <source>
        <dbReference type="SAM" id="MobiDB-lite"/>
    </source>
</evidence>
<dbReference type="SUPFAM" id="SSF117782">
    <property type="entry name" value="YbjQ-like"/>
    <property type="match status" value="1"/>
</dbReference>
<feature type="signal peptide" evidence="2">
    <location>
        <begin position="1"/>
        <end position="22"/>
    </location>
</feature>
<evidence type="ECO:0000256" key="2">
    <source>
        <dbReference type="SAM" id="SignalP"/>
    </source>
</evidence>
<keyword evidence="2" id="KW-0732">Signal</keyword>
<dbReference type="AlphaFoldDB" id="A0A1I3HVA8"/>
<evidence type="ECO:0000313" key="3">
    <source>
        <dbReference type="EMBL" id="SFI39665.1"/>
    </source>
</evidence>
<dbReference type="RefSeq" id="WP_074929680.1">
    <property type="nucleotide sequence ID" value="NZ_FORI01000001.1"/>
</dbReference>
<feature type="chain" id="PRO_5010213249" description="Lipoprotein" evidence="2">
    <location>
        <begin position="23"/>
        <end position="195"/>
    </location>
</feature>
<reference evidence="4" key="1">
    <citation type="submission" date="2016-10" db="EMBL/GenBank/DDBJ databases">
        <authorList>
            <person name="Varghese N."/>
            <person name="Submissions S."/>
        </authorList>
    </citation>
    <scope>NUCLEOTIDE SEQUENCE [LARGE SCALE GENOMIC DNA]</scope>
    <source>
        <strain evidence="4">XBD1002</strain>
    </source>
</reference>
<protein>
    <recommendedName>
        <fullName evidence="5">Lipoprotein</fullName>
    </recommendedName>
</protein>
<dbReference type="InterPro" id="IPR035439">
    <property type="entry name" value="UPF0145_dom_sf"/>
</dbReference>
<feature type="region of interest" description="Disordered" evidence="1">
    <location>
        <begin position="165"/>
        <end position="195"/>
    </location>
</feature>
<feature type="compositionally biased region" description="Acidic residues" evidence="1">
    <location>
        <begin position="167"/>
        <end position="195"/>
    </location>
</feature>
<keyword evidence="4" id="KW-1185">Reference proteome</keyword>
<name>A0A1I3HVA8_9SPIR</name>
<dbReference type="OrthoDB" id="360841at2"/>
<dbReference type="EMBL" id="FORI01000001">
    <property type="protein sequence ID" value="SFI39665.1"/>
    <property type="molecule type" value="Genomic_DNA"/>
</dbReference>
<accession>A0A1I3HVA8</accession>
<gene>
    <name evidence="3" type="ORF">SAMN04487775_101106</name>
</gene>
<organism evidence="3 4">
    <name type="scientific">Treponema bryantii</name>
    <dbReference type="NCBI Taxonomy" id="163"/>
    <lineage>
        <taxon>Bacteria</taxon>
        <taxon>Pseudomonadati</taxon>
        <taxon>Spirochaetota</taxon>
        <taxon>Spirochaetia</taxon>
        <taxon>Spirochaetales</taxon>
        <taxon>Treponemataceae</taxon>
        <taxon>Treponema</taxon>
    </lineage>
</organism>
<evidence type="ECO:0008006" key="5">
    <source>
        <dbReference type="Google" id="ProtNLM"/>
    </source>
</evidence>
<evidence type="ECO:0000313" key="4">
    <source>
        <dbReference type="Proteomes" id="UP000182737"/>
    </source>
</evidence>